<dbReference type="Gene3D" id="3.40.50.300">
    <property type="entry name" value="P-loop containing nucleotide triphosphate hydrolases"/>
    <property type="match status" value="1"/>
</dbReference>
<evidence type="ECO:0000259" key="13">
    <source>
        <dbReference type="Pfam" id="PF01583"/>
    </source>
</evidence>
<evidence type="ECO:0000256" key="7">
    <source>
        <dbReference type="ARBA" id="ARBA00022777"/>
    </source>
</evidence>
<keyword evidence="16" id="KW-1185">Reference proteome</keyword>
<keyword evidence="5" id="KW-0808">Transferase</keyword>
<evidence type="ECO:0000256" key="12">
    <source>
        <dbReference type="SAM" id="MobiDB-lite"/>
    </source>
</evidence>
<dbReference type="GO" id="GO:0005524">
    <property type="term" value="F:ATP binding"/>
    <property type="evidence" value="ECO:0007669"/>
    <property type="project" value="UniProtKB-KW"/>
</dbReference>
<comment type="similarity">
    <text evidence="2">Belongs to the APS kinase family.</text>
</comment>
<sequence length="505" mass="55783">MSSRIFLGVRQQTNYLRLASPARSFRLRQTSAPNRPLSTTGGLDSGTPRPSFFRRAASVTGRIILFTTLGFIMAAAPAYESAKTIMSPPSDADSLSLFVPEDDNAKAKEDYINSHPFVASLRADPNLIESRPHMKIPPPWRRHNLMAGTLMGSGKMEVPPLCWSDPTGNQYVQITHVGVDLCGHMGIIHGGFLATMLDEGLARCCFPVLPYNVGLTAQLEISYKAPAMADQYLVLRATTVKLEGRKAWVEGRIETLPKEEGQEPTVLATAKALYVSPKQASRRVCGERKWGAGVAHSNITWHPSLSRQERNQLRGQRGFTIWFTGLSASGKSTVATALEQHLLHIGLAAYRLDGDNVRFGLNKDLGFSEKDRNENIRRIAEVAKLFADSSTIALTSFISPYRADRQIARDLHANSTQGGDEPLPFIEVYVDIPLEEAEKRDPKGLYKKARAGEIKDFTGISAPYEAPESPEVTIRTDQLSVEECVRKITDYLAEKGLISQTIETR</sequence>
<protein>
    <recommendedName>
        <fullName evidence="4">Adenylyl-sulfate kinase</fullName>
        <ecNumber evidence="3">2.7.1.25</ecNumber>
    </recommendedName>
    <alternativeName>
        <fullName evidence="11">ATP adenosine-5'-phosphosulfate 3'-phosphotransferase</fullName>
    </alternativeName>
    <alternativeName>
        <fullName evidence="10">Adenosine-5'-phosphosulfate kinase</fullName>
    </alternativeName>
</protein>
<evidence type="ECO:0000256" key="10">
    <source>
        <dbReference type="ARBA" id="ARBA00029724"/>
    </source>
</evidence>
<keyword evidence="7 15" id="KW-0418">Kinase</keyword>
<reference evidence="15" key="2">
    <citation type="submission" date="2023-06" db="EMBL/GenBank/DDBJ databases">
        <authorList>
            <consortium name="Lawrence Berkeley National Laboratory"/>
            <person name="Mondo S.J."/>
            <person name="Hensen N."/>
            <person name="Bonometti L."/>
            <person name="Westerberg I."/>
            <person name="Brannstrom I.O."/>
            <person name="Guillou S."/>
            <person name="Cros-Aarteil S."/>
            <person name="Calhoun S."/>
            <person name="Haridas S."/>
            <person name="Kuo A."/>
            <person name="Pangilinan J."/>
            <person name="Riley R."/>
            <person name="Labutti K."/>
            <person name="Andreopoulos B."/>
            <person name="Lipzen A."/>
            <person name="Chen C."/>
            <person name="Yanf M."/>
            <person name="Daum C."/>
            <person name="Ng V."/>
            <person name="Clum A."/>
            <person name="Steindorff A."/>
            <person name="Ohm R."/>
            <person name="Martin F."/>
            <person name="Silar P."/>
            <person name="Natvig D."/>
            <person name="Lalanne C."/>
            <person name="Gautier V."/>
            <person name="Ament-Velasquez S.L."/>
            <person name="Kruys A."/>
            <person name="Hutchinson M.I."/>
            <person name="Powell A.J."/>
            <person name="Barry K."/>
            <person name="Miller A.N."/>
            <person name="Grigoriev I.V."/>
            <person name="Debuchy R."/>
            <person name="Gladieux P."/>
            <person name="Thoren M.H."/>
            <person name="Johannesson H."/>
        </authorList>
    </citation>
    <scope>NUCLEOTIDE SEQUENCE</scope>
    <source>
        <strain evidence="15">PSN324</strain>
    </source>
</reference>
<dbReference type="EC" id="2.7.1.25" evidence="3"/>
<dbReference type="FunFam" id="3.40.50.300:FF:000212">
    <property type="entry name" value="Adenylyl-sulfate kinase"/>
    <property type="match status" value="1"/>
</dbReference>
<evidence type="ECO:0000256" key="4">
    <source>
        <dbReference type="ARBA" id="ARBA00018163"/>
    </source>
</evidence>
<dbReference type="PANTHER" id="PTHR47260">
    <property type="entry name" value="UPF0644 PROTEIN PB2B4.06"/>
    <property type="match status" value="1"/>
</dbReference>
<dbReference type="InterPro" id="IPR027417">
    <property type="entry name" value="P-loop_NTPase"/>
</dbReference>
<dbReference type="GO" id="GO:0004020">
    <property type="term" value="F:adenylylsulfate kinase activity"/>
    <property type="evidence" value="ECO:0007669"/>
    <property type="project" value="UniProtKB-EC"/>
</dbReference>
<gene>
    <name evidence="15" type="ORF">QBC42DRAFT_184819</name>
</gene>
<reference evidence="15" key="1">
    <citation type="journal article" date="2023" name="Mol. Phylogenet. Evol.">
        <title>Genome-scale phylogeny and comparative genomics of the fungal order Sordariales.</title>
        <authorList>
            <person name="Hensen N."/>
            <person name="Bonometti L."/>
            <person name="Westerberg I."/>
            <person name="Brannstrom I.O."/>
            <person name="Guillou S."/>
            <person name="Cros-Aarteil S."/>
            <person name="Calhoun S."/>
            <person name="Haridas S."/>
            <person name="Kuo A."/>
            <person name="Mondo S."/>
            <person name="Pangilinan J."/>
            <person name="Riley R."/>
            <person name="LaButti K."/>
            <person name="Andreopoulos B."/>
            <person name="Lipzen A."/>
            <person name="Chen C."/>
            <person name="Yan M."/>
            <person name="Daum C."/>
            <person name="Ng V."/>
            <person name="Clum A."/>
            <person name="Steindorff A."/>
            <person name="Ohm R.A."/>
            <person name="Martin F."/>
            <person name="Silar P."/>
            <person name="Natvig D.O."/>
            <person name="Lalanne C."/>
            <person name="Gautier V."/>
            <person name="Ament-Velasquez S.L."/>
            <person name="Kruys A."/>
            <person name="Hutchinson M.I."/>
            <person name="Powell A.J."/>
            <person name="Barry K."/>
            <person name="Miller A.N."/>
            <person name="Grigoriev I.V."/>
            <person name="Debuchy R."/>
            <person name="Gladieux P."/>
            <person name="Hiltunen Thoren M."/>
            <person name="Johannesson H."/>
        </authorList>
    </citation>
    <scope>NUCLEOTIDE SEQUENCE</scope>
    <source>
        <strain evidence="15">PSN324</strain>
    </source>
</reference>
<dbReference type="InterPro" id="IPR029069">
    <property type="entry name" value="HotDog_dom_sf"/>
</dbReference>
<feature type="domain" description="Thioesterase" evidence="14">
    <location>
        <begin position="185"/>
        <end position="256"/>
    </location>
</feature>
<evidence type="ECO:0000256" key="5">
    <source>
        <dbReference type="ARBA" id="ARBA00022679"/>
    </source>
</evidence>
<keyword evidence="8" id="KW-0067">ATP-binding</keyword>
<evidence type="ECO:0000313" key="16">
    <source>
        <dbReference type="Proteomes" id="UP001321749"/>
    </source>
</evidence>
<keyword evidence="6" id="KW-0547">Nucleotide-binding</keyword>
<dbReference type="Pfam" id="PF03061">
    <property type="entry name" value="4HBT"/>
    <property type="match status" value="1"/>
</dbReference>
<dbReference type="NCBIfam" id="TIGR00455">
    <property type="entry name" value="apsK"/>
    <property type="match status" value="1"/>
</dbReference>
<evidence type="ECO:0000313" key="15">
    <source>
        <dbReference type="EMBL" id="KAK4458902.1"/>
    </source>
</evidence>
<evidence type="ECO:0000256" key="11">
    <source>
        <dbReference type="ARBA" id="ARBA00031464"/>
    </source>
</evidence>
<evidence type="ECO:0000256" key="3">
    <source>
        <dbReference type="ARBA" id="ARBA00012121"/>
    </source>
</evidence>
<evidence type="ECO:0000256" key="1">
    <source>
        <dbReference type="ARBA" id="ARBA00004806"/>
    </source>
</evidence>
<dbReference type="InterPro" id="IPR059117">
    <property type="entry name" value="APS_kinase_dom"/>
</dbReference>
<organism evidence="15 16">
    <name type="scientific">Cladorrhinum samala</name>
    <dbReference type="NCBI Taxonomy" id="585594"/>
    <lineage>
        <taxon>Eukaryota</taxon>
        <taxon>Fungi</taxon>
        <taxon>Dikarya</taxon>
        <taxon>Ascomycota</taxon>
        <taxon>Pezizomycotina</taxon>
        <taxon>Sordariomycetes</taxon>
        <taxon>Sordariomycetidae</taxon>
        <taxon>Sordariales</taxon>
        <taxon>Podosporaceae</taxon>
        <taxon>Cladorrhinum</taxon>
    </lineage>
</organism>
<dbReference type="EMBL" id="MU865053">
    <property type="protein sequence ID" value="KAK4458902.1"/>
    <property type="molecule type" value="Genomic_DNA"/>
</dbReference>
<dbReference type="CDD" id="cd03443">
    <property type="entry name" value="PaaI_thioesterase"/>
    <property type="match status" value="1"/>
</dbReference>
<evidence type="ECO:0000259" key="14">
    <source>
        <dbReference type="Pfam" id="PF03061"/>
    </source>
</evidence>
<dbReference type="Proteomes" id="UP001321749">
    <property type="component" value="Unassembled WGS sequence"/>
</dbReference>
<keyword evidence="9" id="KW-0028">Amino-acid biosynthesis</keyword>
<proteinExistence type="inferred from homology"/>
<dbReference type="InterPro" id="IPR006683">
    <property type="entry name" value="Thioestr_dom"/>
</dbReference>
<evidence type="ECO:0000256" key="9">
    <source>
        <dbReference type="ARBA" id="ARBA00023192"/>
    </source>
</evidence>
<accession>A0AAV9HHC5</accession>
<feature type="domain" description="APS kinase" evidence="13">
    <location>
        <begin position="317"/>
        <end position="474"/>
    </location>
</feature>
<dbReference type="GO" id="GO:0019344">
    <property type="term" value="P:cysteine biosynthetic process"/>
    <property type="evidence" value="ECO:0007669"/>
    <property type="project" value="UniProtKB-KW"/>
</dbReference>
<dbReference type="HAMAP" id="MF_00065">
    <property type="entry name" value="Adenylyl_sulf_kinase"/>
    <property type="match status" value="1"/>
</dbReference>
<feature type="compositionally biased region" description="Polar residues" evidence="12">
    <location>
        <begin position="28"/>
        <end position="42"/>
    </location>
</feature>
<dbReference type="NCBIfam" id="NF003013">
    <property type="entry name" value="PRK03846.1"/>
    <property type="match status" value="1"/>
</dbReference>
<dbReference type="SUPFAM" id="SSF54637">
    <property type="entry name" value="Thioesterase/thiol ester dehydrase-isomerase"/>
    <property type="match status" value="1"/>
</dbReference>
<dbReference type="PANTHER" id="PTHR47260:SF7">
    <property type="entry name" value="THIOESTERASE FAMILY PROTEIN (AFU_ORTHOLOGUE AFUA_1G10800)"/>
    <property type="match status" value="1"/>
</dbReference>
<comment type="pathway">
    <text evidence="1">Sulfur metabolism; hydrogen sulfide biosynthesis; sulfite from sulfate: step 2/3.</text>
</comment>
<dbReference type="Gene3D" id="3.10.129.10">
    <property type="entry name" value="Hotdog Thioesterase"/>
    <property type="match status" value="1"/>
</dbReference>
<dbReference type="SUPFAM" id="SSF52540">
    <property type="entry name" value="P-loop containing nucleoside triphosphate hydrolases"/>
    <property type="match status" value="1"/>
</dbReference>
<comment type="caution">
    <text evidence="15">The sequence shown here is derived from an EMBL/GenBank/DDBJ whole genome shotgun (WGS) entry which is preliminary data.</text>
</comment>
<dbReference type="Pfam" id="PF01583">
    <property type="entry name" value="APS_kinase"/>
    <property type="match status" value="1"/>
</dbReference>
<feature type="region of interest" description="Disordered" evidence="12">
    <location>
        <begin position="28"/>
        <end position="49"/>
    </location>
</feature>
<evidence type="ECO:0000256" key="8">
    <source>
        <dbReference type="ARBA" id="ARBA00022840"/>
    </source>
</evidence>
<dbReference type="InterPro" id="IPR002891">
    <property type="entry name" value="APS"/>
</dbReference>
<dbReference type="GO" id="GO:0000103">
    <property type="term" value="P:sulfate assimilation"/>
    <property type="evidence" value="ECO:0007669"/>
    <property type="project" value="InterPro"/>
</dbReference>
<keyword evidence="9" id="KW-0198">Cysteine biosynthesis</keyword>
<evidence type="ECO:0000256" key="6">
    <source>
        <dbReference type="ARBA" id="ARBA00022741"/>
    </source>
</evidence>
<name>A0AAV9HHC5_9PEZI</name>
<dbReference type="InterPro" id="IPR052061">
    <property type="entry name" value="PTE-AB_protein"/>
</dbReference>
<dbReference type="CDD" id="cd02027">
    <property type="entry name" value="APSK"/>
    <property type="match status" value="1"/>
</dbReference>
<evidence type="ECO:0000256" key="2">
    <source>
        <dbReference type="ARBA" id="ARBA00007008"/>
    </source>
</evidence>
<dbReference type="AlphaFoldDB" id="A0AAV9HHC5"/>